<dbReference type="GO" id="GO:0070402">
    <property type="term" value="F:NADPH binding"/>
    <property type="evidence" value="ECO:0007669"/>
    <property type="project" value="TreeGrafter"/>
</dbReference>
<evidence type="ECO:0000313" key="5">
    <source>
        <dbReference type="Proteomes" id="UP000509782"/>
    </source>
</evidence>
<dbReference type="EMBL" id="CP054569">
    <property type="protein sequence ID" value="QKQ46453.1"/>
    <property type="molecule type" value="Genomic_DNA"/>
</dbReference>
<dbReference type="Gene3D" id="3.90.180.10">
    <property type="entry name" value="Medium-chain alcohol dehydrogenases, catalytic domain"/>
    <property type="match status" value="1"/>
</dbReference>
<dbReference type="RefSeq" id="WP_174715979.1">
    <property type="nucleotide sequence ID" value="NZ_CP054569.1"/>
</dbReference>
<dbReference type="InterPro" id="IPR047618">
    <property type="entry name" value="QOR-like"/>
</dbReference>
<sequence length="323" mass="33873">MNQAVILDTHGGPDVLRVADSRLPGPAAGEVTVAHRAVGINRIDLHYRSGVYPHALPHGLGFEGAGVIEAVGEGVRGLRPGDRVAYATGPLGAYAQARNLPASHLIKLPPDIGFDAAMALLYKGLTVQYLFRQAYRPQAGETVLFHGAASGVGLIACQWARLLGVQLIGTVGDSAGAALAREHGAWRTVDTRHEDVAARVVALTGGAGVAAVYDGAGRDTWQASLDSLRPRGLLISFDEATGPVTDVALSALQKKSLYLTRTSLAAYLNTPTRLLAAASELFGHVRAKALRAHIPRHYPLAQAARAHAALEKRSIAAAVLIPS</sequence>
<accession>A0A6N0JHF7</accession>
<evidence type="ECO:0000313" key="4">
    <source>
        <dbReference type="EMBL" id="QKQ46453.1"/>
    </source>
</evidence>
<proteinExistence type="predicted"/>
<dbReference type="PANTHER" id="PTHR48106">
    <property type="entry name" value="QUINONE OXIDOREDUCTASE PIG3-RELATED"/>
    <property type="match status" value="1"/>
</dbReference>
<dbReference type="PANTHER" id="PTHR48106:SF13">
    <property type="entry name" value="QUINONE OXIDOREDUCTASE-RELATED"/>
    <property type="match status" value="1"/>
</dbReference>
<dbReference type="CDD" id="cd05286">
    <property type="entry name" value="QOR2"/>
    <property type="match status" value="1"/>
</dbReference>
<dbReference type="InterPro" id="IPR036291">
    <property type="entry name" value="NAD(P)-bd_dom_sf"/>
</dbReference>
<dbReference type="InterPro" id="IPR020843">
    <property type="entry name" value="ER"/>
</dbReference>
<keyword evidence="1" id="KW-0521">NADP</keyword>
<dbReference type="GO" id="GO:0005829">
    <property type="term" value="C:cytosol"/>
    <property type="evidence" value="ECO:0007669"/>
    <property type="project" value="TreeGrafter"/>
</dbReference>
<dbReference type="InterPro" id="IPR013149">
    <property type="entry name" value="ADH-like_C"/>
</dbReference>
<dbReference type="SUPFAM" id="SSF50129">
    <property type="entry name" value="GroES-like"/>
    <property type="match status" value="1"/>
</dbReference>
<feature type="domain" description="Enoyl reductase (ER)" evidence="3">
    <location>
        <begin position="11"/>
        <end position="320"/>
    </location>
</feature>
<dbReference type="Pfam" id="PF00107">
    <property type="entry name" value="ADH_zinc_N"/>
    <property type="match status" value="1"/>
</dbReference>
<organism evidence="4 5">
    <name type="scientific">Achromobacter denitrificans</name>
    <name type="common">Alcaligenes denitrificans</name>
    <dbReference type="NCBI Taxonomy" id="32002"/>
    <lineage>
        <taxon>Bacteria</taxon>
        <taxon>Pseudomonadati</taxon>
        <taxon>Pseudomonadota</taxon>
        <taxon>Betaproteobacteria</taxon>
        <taxon>Burkholderiales</taxon>
        <taxon>Alcaligenaceae</taxon>
        <taxon>Achromobacter</taxon>
    </lineage>
</organism>
<dbReference type="SUPFAM" id="SSF51735">
    <property type="entry name" value="NAD(P)-binding Rossmann-fold domains"/>
    <property type="match status" value="1"/>
</dbReference>
<protein>
    <submittedName>
        <fullName evidence="4">Quinone oxidoreductase</fullName>
    </submittedName>
</protein>
<name>A0A6N0JHF7_ACHDE</name>
<evidence type="ECO:0000259" key="3">
    <source>
        <dbReference type="SMART" id="SM00829"/>
    </source>
</evidence>
<dbReference type="Gene3D" id="3.40.50.720">
    <property type="entry name" value="NAD(P)-binding Rossmann-like Domain"/>
    <property type="match status" value="1"/>
</dbReference>
<dbReference type="GO" id="GO:0003960">
    <property type="term" value="F:quinone reductase (NADPH) activity"/>
    <property type="evidence" value="ECO:0007669"/>
    <property type="project" value="InterPro"/>
</dbReference>
<gene>
    <name evidence="4" type="ORF">FOC81_07030</name>
</gene>
<dbReference type="SMART" id="SM00829">
    <property type="entry name" value="PKS_ER"/>
    <property type="match status" value="1"/>
</dbReference>
<evidence type="ECO:0000256" key="2">
    <source>
        <dbReference type="ARBA" id="ARBA00023002"/>
    </source>
</evidence>
<dbReference type="Pfam" id="PF08240">
    <property type="entry name" value="ADH_N"/>
    <property type="match status" value="1"/>
</dbReference>
<dbReference type="Proteomes" id="UP000509782">
    <property type="component" value="Chromosome"/>
</dbReference>
<evidence type="ECO:0000256" key="1">
    <source>
        <dbReference type="ARBA" id="ARBA00022857"/>
    </source>
</evidence>
<dbReference type="InterPro" id="IPR013154">
    <property type="entry name" value="ADH-like_N"/>
</dbReference>
<dbReference type="InterPro" id="IPR011032">
    <property type="entry name" value="GroES-like_sf"/>
</dbReference>
<reference evidence="4 5" key="1">
    <citation type="submission" date="2020-05" db="EMBL/GenBank/DDBJ databases">
        <title>FDA dAtabase for Regulatory Grade micrObial Sequences (FDA-ARGOS): Supporting development and validation of Infectious Disease Dx tests.</title>
        <authorList>
            <person name="Sproer C."/>
            <person name="Gronow S."/>
            <person name="Severitt S."/>
            <person name="Schroder I."/>
            <person name="Tallon L."/>
            <person name="Sadzewicz L."/>
            <person name="Zhao X."/>
            <person name="Vavikolanu K."/>
            <person name="Mehta A."/>
            <person name="Aluvathingal J."/>
            <person name="Nadendla S."/>
            <person name="Myers T."/>
            <person name="Yan Y."/>
            <person name="Sichtig H."/>
        </authorList>
    </citation>
    <scope>NUCLEOTIDE SEQUENCE [LARGE SCALE GENOMIC DNA]</scope>
    <source>
        <strain evidence="4 5">FDAARGOS_787</strain>
    </source>
</reference>
<keyword evidence="2" id="KW-0560">Oxidoreductase</keyword>
<dbReference type="AlphaFoldDB" id="A0A6N0JHF7"/>
<dbReference type="GO" id="GO:0035925">
    <property type="term" value="F:mRNA 3'-UTR AU-rich region binding"/>
    <property type="evidence" value="ECO:0007669"/>
    <property type="project" value="TreeGrafter"/>
</dbReference>